<evidence type="ECO:0000313" key="5">
    <source>
        <dbReference type="EMBL" id="QRH01712.1"/>
    </source>
</evidence>
<feature type="signal peptide" evidence="3">
    <location>
        <begin position="1"/>
        <end position="18"/>
    </location>
</feature>
<dbReference type="Gene3D" id="3.20.20.370">
    <property type="entry name" value="Glycoside hydrolase/deacetylase"/>
    <property type="match status" value="1"/>
</dbReference>
<dbReference type="Proteomes" id="UP000596252">
    <property type="component" value="Chromosome"/>
</dbReference>
<feature type="domain" description="NodB homology" evidence="4">
    <location>
        <begin position="75"/>
        <end position="280"/>
    </location>
</feature>
<organism evidence="5 6">
    <name type="scientific">Shewanella litorisediminis</name>
    <dbReference type="NCBI Taxonomy" id="1173586"/>
    <lineage>
        <taxon>Bacteria</taxon>
        <taxon>Pseudomonadati</taxon>
        <taxon>Pseudomonadota</taxon>
        <taxon>Gammaproteobacteria</taxon>
        <taxon>Alteromonadales</taxon>
        <taxon>Shewanellaceae</taxon>
        <taxon>Shewanella</taxon>
    </lineage>
</organism>
<dbReference type="PROSITE" id="PS51677">
    <property type="entry name" value="NODB"/>
    <property type="match status" value="1"/>
</dbReference>
<dbReference type="PANTHER" id="PTHR34216:SF3">
    <property type="entry name" value="POLY-BETA-1,6-N-ACETYL-D-GLUCOSAMINE N-DEACETYLASE"/>
    <property type="match status" value="1"/>
</dbReference>
<dbReference type="PANTHER" id="PTHR34216">
    <property type="match status" value="1"/>
</dbReference>
<name>A0ABX7G2Z5_9GAMM</name>
<dbReference type="RefSeq" id="WP_203325384.1">
    <property type="nucleotide sequence ID" value="NZ_CP069213.1"/>
</dbReference>
<dbReference type="InterPro" id="IPR002509">
    <property type="entry name" value="NODB_dom"/>
</dbReference>
<dbReference type="InterPro" id="IPR051398">
    <property type="entry name" value="Polysacch_Deacetylase"/>
</dbReference>
<comment type="subcellular location">
    <subcellularLocation>
        <location evidence="1">Secreted</location>
    </subcellularLocation>
</comment>
<dbReference type="InterPro" id="IPR011330">
    <property type="entry name" value="Glyco_hydro/deAcase_b/a-brl"/>
</dbReference>
<dbReference type="Pfam" id="PF01522">
    <property type="entry name" value="Polysacc_deac_1"/>
    <property type="match status" value="1"/>
</dbReference>
<protein>
    <submittedName>
        <fullName evidence="5">Polysaccharide deacetylase family protein</fullName>
    </submittedName>
</protein>
<feature type="chain" id="PRO_5045186995" evidence="3">
    <location>
        <begin position="19"/>
        <end position="349"/>
    </location>
</feature>
<reference evidence="5 6" key="1">
    <citation type="journal article" date="2012" name="Antonie Van Leeuwenhoek">
        <title>Shewanella litorisediminis sp. nov., a gammaproteobacterium isolated from a tidal flat sediment.</title>
        <authorList>
            <person name="Lee M.H."/>
            <person name="Yoon J.H."/>
        </authorList>
    </citation>
    <scope>NUCLEOTIDE SEQUENCE [LARGE SCALE GENOMIC DNA]</scope>
    <source>
        <strain evidence="5 6">SMK1-12</strain>
    </source>
</reference>
<dbReference type="EMBL" id="CP069213">
    <property type="protein sequence ID" value="QRH01712.1"/>
    <property type="molecule type" value="Genomic_DNA"/>
</dbReference>
<sequence>MHKVLLFICGLFSSLAQAAVVLQYHHVSDTSPRVTSVTPAEFRSHMDFLAKNGFEVVPLVDLVAQVKRGEMPPLRAVAISFDDGYQNIADNAVPILKEYGFPYTLFVSMEPMVEGHKGMMSEATLKQLAAEGAEIANHSYDHSHLVRRLEGEDEAAWLLRIKTQLLQTEAALTRIRGEAAQPMLAYPFGEYNAALQSLIQELGMVAFGQQSGALGKYSVLTAMPRFPVGGRYASLETLKEKLYSLPMPVAAISPEDPLLLQDWQPRLRVTLAEVADINKAGMRCFLPNQEAVSPRWLGEFSFDVQASKPLPPGRSRYNCTAPSKTQKGFYWFSQAWLRPNKDGSWPKEP</sequence>
<keyword evidence="2 3" id="KW-0732">Signal</keyword>
<gene>
    <name evidence="5" type="ORF">JQC75_18005</name>
</gene>
<evidence type="ECO:0000256" key="3">
    <source>
        <dbReference type="SAM" id="SignalP"/>
    </source>
</evidence>
<dbReference type="CDD" id="cd10973">
    <property type="entry name" value="CE4_DAC_u4_5s"/>
    <property type="match status" value="1"/>
</dbReference>
<evidence type="ECO:0000256" key="1">
    <source>
        <dbReference type="ARBA" id="ARBA00004613"/>
    </source>
</evidence>
<evidence type="ECO:0000256" key="2">
    <source>
        <dbReference type="ARBA" id="ARBA00022729"/>
    </source>
</evidence>
<evidence type="ECO:0000259" key="4">
    <source>
        <dbReference type="PROSITE" id="PS51677"/>
    </source>
</evidence>
<evidence type="ECO:0000313" key="6">
    <source>
        <dbReference type="Proteomes" id="UP000596252"/>
    </source>
</evidence>
<keyword evidence="6" id="KW-1185">Reference proteome</keyword>
<proteinExistence type="predicted"/>
<dbReference type="SUPFAM" id="SSF88713">
    <property type="entry name" value="Glycoside hydrolase/deacetylase"/>
    <property type="match status" value="1"/>
</dbReference>
<accession>A0ABX7G2Z5</accession>